<dbReference type="OrthoDB" id="117888at2"/>
<comment type="caution">
    <text evidence="2">The sequence shown here is derived from an EMBL/GenBank/DDBJ whole genome shotgun (WGS) entry which is preliminary data.</text>
</comment>
<evidence type="ECO:0000256" key="1">
    <source>
        <dbReference type="SAM" id="MobiDB-lite"/>
    </source>
</evidence>
<name>A0A5C4NFP1_9RHOB</name>
<dbReference type="EMBL" id="VDFV01000009">
    <property type="protein sequence ID" value="TNC72188.1"/>
    <property type="molecule type" value="Genomic_DNA"/>
</dbReference>
<organism evidence="2 3">
    <name type="scientific">Rubellimicrobium roseum</name>
    <dbReference type="NCBI Taxonomy" id="687525"/>
    <lineage>
        <taxon>Bacteria</taxon>
        <taxon>Pseudomonadati</taxon>
        <taxon>Pseudomonadota</taxon>
        <taxon>Alphaproteobacteria</taxon>
        <taxon>Rhodobacterales</taxon>
        <taxon>Roseobacteraceae</taxon>
        <taxon>Rubellimicrobium</taxon>
    </lineage>
</organism>
<evidence type="ECO:0000313" key="3">
    <source>
        <dbReference type="Proteomes" id="UP000305709"/>
    </source>
</evidence>
<protein>
    <recommendedName>
        <fullName evidence="4">DUF2384 domain-containing protein</fullName>
    </recommendedName>
</protein>
<feature type="region of interest" description="Disordered" evidence="1">
    <location>
        <begin position="1"/>
        <end position="30"/>
    </location>
</feature>
<accession>A0A5C4NFP1</accession>
<dbReference type="AlphaFoldDB" id="A0A5C4NFP1"/>
<keyword evidence="3" id="KW-1185">Reference proteome</keyword>
<sequence>MLESSQPALPLMDQLPLSAPPARAGRRRTSVAARPAGAACSAGQLRAMRQAFLGLATRWALSGEEALRLMGEPFDDEAARIERLEGLLGIHRSLLLLLPEPDTCLCFLRRPAAAFDGCSALGVMLADGRTGIARVRAHIVEHVARAPL</sequence>
<reference evidence="2 3" key="1">
    <citation type="submission" date="2019-06" db="EMBL/GenBank/DDBJ databases">
        <authorList>
            <person name="Jiang L."/>
        </authorList>
    </citation>
    <scope>NUCLEOTIDE SEQUENCE [LARGE SCALE GENOMIC DNA]</scope>
    <source>
        <strain evidence="2 3">YIM 48858</strain>
    </source>
</reference>
<dbReference type="Proteomes" id="UP000305709">
    <property type="component" value="Unassembled WGS sequence"/>
</dbReference>
<gene>
    <name evidence="2" type="ORF">FHG71_09040</name>
</gene>
<evidence type="ECO:0008006" key="4">
    <source>
        <dbReference type="Google" id="ProtNLM"/>
    </source>
</evidence>
<proteinExistence type="predicted"/>
<dbReference type="RefSeq" id="WP_139081305.1">
    <property type="nucleotide sequence ID" value="NZ_VDFV01000009.1"/>
</dbReference>
<evidence type="ECO:0000313" key="2">
    <source>
        <dbReference type="EMBL" id="TNC72188.1"/>
    </source>
</evidence>